<dbReference type="GO" id="GO:0005739">
    <property type="term" value="C:mitochondrion"/>
    <property type="evidence" value="ECO:0007669"/>
    <property type="project" value="TreeGrafter"/>
</dbReference>
<dbReference type="PANTHER" id="PTHR28112:SF1">
    <property type="entry name" value="SRP-INDEPENDENT TARGETING PROTEIN 3"/>
    <property type="match status" value="1"/>
</dbReference>
<dbReference type="InterPro" id="IPR012098">
    <property type="entry name" value="SND3_fun"/>
</dbReference>
<dbReference type="GO" id="GO:0005783">
    <property type="term" value="C:endoplasmic reticulum"/>
    <property type="evidence" value="ECO:0007669"/>
    <property type="project" value="InterPro"/>
</dbReference>
<dbReference type="PANTHER" id="PTHR28112">
    <property type="entry name" value="SRP-INDEPENDENT TARGETING PROTEIN 3"/>
    <property type="match status" value="1"/>
</dbReference>
<protein>
    <recommendedName>
        <fullName evidence="4">Inorganic phosphate transporter PHO88</fullName>
    </recommendedName>
</protein>
<name>A0A2B7YJU0_POLH7</name>
<evidence type="ECO:0008006" key="4">
    <source>
        <dbReference type="Google" id="ProtNLM"/>
    </source>
</evidence>
<dbReference type="AlphaFoldDB" id="A0A2B7YJU0"/>
<keyword evidence="1" id="KW-0812">Transmembrane</keyword>
<keyword evidence="1" id="KW-1133">Transmembrane helix</keyword>
<dbReference type="GO" id="GO:0045047">
    <property type="term" value="P:protein targeting to ER"/>
    <property type="evidence" value="ECO:0007669"/>
    <property type="project" value="InterPro"/>
</dbReference>
<proteinExistence type="predicted"/>
<reference evidence="2 3" key="1">
    <citation type="submission" date="2017-10" db="EMBL/GenBank/DDBJ databases">
        <title>Comparative genomics in systemic dimorphic fungi from Ajellomycetaceae.</title>
        <authorList>
            <person name="Munoz J.F."/>
            <person name="Mcewen J.G."/>
            <person name="Clay O.K."/>
            <person name="Cuomo C.A."/>
        </authorList>
    </citation>
    <scope>NUCLEOTIDE SEQUENCE [LARGE SCALE GENOMIC DNA]</scope>
    <source>
        <strain evidence="2 3">UAMH7299</strain>
    </source>
</reference>
<dbReference type="Proteomes" id="UP000224634">
    <property type="component" value="Unassembled WGS sequence"/>
</dbReference>
<comment type="caution">
    <text evidence="2">The sequence shown here is derived from an EMBL/GenBank/DDBJ whole genome shotgun (WGS) entry which is preliminary data.</text>
</comment>
<dbReference type="PIRSF" id="PIRSF008756">
    <property type="entry name" value="P_tr_PHO88"/>
    <property type="match status" value="1"/>
</dbReference>
<evidence type="ECO:0000256" key="1">
    <source>
        <dbReference type="SAM" id="Phobius"/>
    </source>
</evidence>
<evidence type="ECO:0000313" key="2">
    <source>
        <dbReference type="EMBL" id="PGH21331.1"/>
    </source>
</evidence>
<dbReference type="STRING" id="1447883.A0A2B7YJU0"/>
<organism evidence="2 3">
    <name type="scientific">Polytolypa hystricis (strain UAMH7299)</name>
    <dbReference type="NCBI Taxonomy" id="1447883"/>
    <lineage>
        <taxon>Eukaryota</taxon>
        <taxon>Fungi</taxon>
        <taxon>Dikarya</taxon>
        <taxon>Ascomycota</taxon>
        <taxon>Pezizomycotina</taxon>
        <taxon>Eurotiomycetes</taxon>
        <taxon>Eurotiomycetidae</taxon>
        <taxon>Onygenales</taxon>
        <taxon>Onygenales incertae sedis</taxon>
        <taxon>Polytolypa</taxon>
    </lineage>
</organism>
<dbReference type="EMBL" id="PDNA01000037">
    <property type="protein sequence ID" value="PGH21331.1"/>
    <property type="molecule type" value="Genomic_DNA"/>
</dbReference>
<sequence>MQVSKRIPFDNPDVLLGVRVMYIASNLLILGLYLYVQMQINKKKDLKTIKYVEPATMGSGEEPRPVVTTAQEYDRQQLRALFKSQLMGVGMMCVMHLYFKYTNPLVIQSIIPFKGALEGNLIKIHVFGQAAKGDLERPWKASGGLMGMGQGAVKSDKASIEAAEKTWRGGAKEE</sequence>
<keyword evidence="3" id="KW-1185">Reference proteome</keyword>
<accession>A0A2B7YJU0</accession>
<gene>
    <name evidence="2" type="ORF">AJ80_03382</name>
</gene>
<feature type="transmembrane region" description="Helical" evidence="1">
    <location>
        <begin position="20"/>
        <end position="36"/>
    </location>
</feature>
<evidence type="ECO:0000313" key="3">
    <source>
        <dbReference type="Proteomes" id="UP000224634"/>
    </source>
</evidence>
<dbReference type="OrthoDB" id="18139at2759"/>
<dbReference type="Pfam" id="PF10032">
    <property type="entry name" value="Pho88"/>
    <property type="match status" value="1"/>
</dbReference>
<keyword evidence="1" id="KW-0472">Membrane</keyword>